<keyword evidence="4 6" id="KW-1133">Transmembrane helix</keyword>
<dbReference type="SUPFAM" id="SSF103473">
    <property type="entry name" value="MFS general substrate transporter"/>
    <property type="match status" value="1"/>
</dbReference>
<evidence type="ECO:0000256" key="3">
    <source>
        <dbReference type="ARBA" id="ARBA00022692"/>
    </source>
</evidence>
<feature type="transmembrane region" description="Helical" evidence="6">
    <location>
        <begin position="151"/>
        <end position="174"/>
    </location>
</feature>
<evidence type="ECO:0000256" key="6">
    <source>
        <dbReference type="SAM" id="Phobius"/>
    </source>
</evidence>
<protein>
    <submittedName>
        <fullName evidence="8">MFS transporter</fullName>
    </submittedName>
</protein>
<dbReference type="PIRSF" id="PIRSF002808">
    <property type="entry name" value="Hexose_phosphate_transp"/>
    <property type="match status" value="1"/>
</dbReference>
<keyword evidence="3 6" id="KW-0812">Transmembrane</keyword>
<evidence type="ECO:0000256" key="1">
    <source>
        <dbReference type="ARBA" id="ARBA00004141"/>
    </source>
</evidence>
<feature type="transmembrane region" description="Helical" evidence="6">
    <location>
        <begin position="93"/>
        <end position="111"/>
    </location>
</feature>
<dbReference type="CDD" id="cd17319">
    <property type="entry name" value="MFS_ExuT_GudP_like"/>
    <property type="match status" value="1"/>
</dbReference>
<feature type="transmembrane region" description="Helical" evidence="6">
    <location>
        <begin position="321"/>
        <end position="344"/>
    </location>
</feature>
<feature type="transmembrane region" description="Helical" evidence="6">
    <location>
        <begin position="23"/>
        <end position="42"/>
    </location>
</feature>
<feature type="transmembrane region" description="Helical" evidence="6">
    <location>
        <begin position="117"/>
        <end position="139"/>
    </location>
</feature>
<dbReference type="InterPro" id="IPR011701">
    <property type="entry name" value="MFS"/>
</dbReference>
<sequence length="486" mass="52358">MSHGAKILHLRGAAGMNAIYRKVSWRLLPLLMLCYAVAYLDRVNVSYAKLQMGADLDFSNQTYAWGVGIFFIGYCLCEIPSNLLLEKIGARKTLLRIMLCWGVTAAAGAFVREPVEFYVIRFLLGVFEAGFFPGVILYLTYWYPAARRARVIALFASAALLAGVAAGPLCGATLQYMHQYGGLQGWQWLLVLQGLPAVLLGVFAYVYLDDKPEDARWLSSFEQQMIEQDLERDEAMLNAATGDDGHAHAPYAQDARNSAASISASDDTDAEPPSAFVTIWSLLRQPTIALLAVTNLLLMGASYALIFWSPTLMQRWGAGSHMQLGLLAAIPNLAGVIGMILIGYDSDRRRERRGHFIACMVLAAGGLGLAIAADNRLTWSLAGLTLASMGIAAASPLLISIVTGMLNRRRAATGIALIGSFGLLGGAFGPPLSERLLAWGDSAAMLAALIVLYLAAGAILLLALRFAPRHGDPNTGRGQTDKMARS</sequence>
<feature type="transmembrane region" description="Helical" evidence="6">
    <location>
        <begin position="186"/>
        <end position="208"/>
    </location>
</feature>
<evidence type="ECO:0000259" key="7">
    <source>
        <dbReference type="PROSITE" id="PS50850"/>
    </source>
</evidence>
<feature type="transmembrane region" description="Helical" evidence="6">
    <location>
        <begin position="379"/>
        <end position="399"/>
    </location>
</feature>
<dbReference type="PROSITE" id="PS50850">
    <property type="entry name" value="MFS"/>
    <property type="match status" value="1"/>
</dbReference>
<dbReference type="PANTHER" id="PTHR43791">
    <property type="entry name" value="PERMEASE-RELATED"/>
    <property type="match status" value="1"/>
</dbReference>
<evidence type="ECO:0000256" key="5">
    <source>
        <dbReference type="ARBA" id="ARBA00023136"/>
    </source>
</evidence>
<reference evidence="8 9" key="1">
    <citation type="submission" date="2020-04" db="EMBL/GenBank/DDBJ databases">
        <title>Genome sequencing of novel species.</title>
        <authorList>
            <person name="Heo J."/>
            <person name="Kim S.-J."/>
            <person name="Kim J.-S."/>
            <person name="Hong S.-B."/>
            <person name="Kwon S.-W."/>
        </authorList>
    </citation>
    <scope>NUCLEOTIDE SEQUENCE [LARGE SCALE GENOMIC DNA]</scope>
    <source>
        <strain evidence="8 9">AF9R3</strain>
    </source>
</reference>
<feature type="transmembrane region" description="Helical" evidence="6">
    <location>
        <begin position="411"/>
        <end position="430"/>
    </location>
</feature>
<dbReference type="InterPro" id="IPR036259">
    <property type="entry name" value="MFS_trans_sf"/>
</dbReference>
<feature type="transmembrane region" description="Helical" evidence="6">
    <location>
        <begin position="356"/>
        <end position="373"/>
    </location>
</feature>
<keyword evidence="5 6" id="KW-0472">Membrane</keyword>
<feature type="transmembrane region" description="Helical" evidence="6">
    <location>
        <begin position="62"/>
        <end position="81"/>
    </location>
</feature>
<comment type="subcellular location">
    <subcellularLocation>
        <location evidence="1">Membrane</location>
        <topology evidence="1">Multi-pass membrane protein</topology>
    </subcellularLocation>
</comment>
<evidence type="ECO:0000256" key="2">
    <source>
        <dbReference type="ARBA" id="ARBA00022448"/>
    </source>
</evidence>
<dbReference type="Gene3D" id="1.20.1250.20">
    <property type="entry name" value="MFS general substrate transporter like domains"/>
    <property type="match status" value="2"/>
</dbReference>
<keyword evidence="9" id="KW-1185">Reference proteome</keyword>
<evidence type="ECO:0000313" key="8">
    <source>
        <dbReference type="EMBL" id="QJD91172.1"/>
    </source>
</evidence>
<dbReference type="RefSeq" id="WP_169112672.1">
    <property type="nucleotide sequence ID" value="NZ_CP051684.1"/>
</dbReference>
<keyword evidence="2" id="KW-0813">Transport</keyword>
<proteinExistence type="predicted"/>
<dbReference type="EMBL" id="CP051684">
    <property type="protein sequence ID" value="QJD91172.1"/>
    <property type="molecule type" value="Genomic_DNA"/>
</dbReference>
<feature type="domain" description="Major facilitator superfamily (MFS) profile" evidence="7">
    <location>
        <begin position="27"/>
        <end position="471"/>
    </location>
</feature>
<feature type="transmembrane region" description="Helical" evidence="6">
    <location>
        <begin position="288"/>
        <end position="309"/>
    </location>
</feature>
<dbReference type="InterPro" id="IPR020846">
    <property type="entry name" value="MFS_dom"/>
</dbReference>
<gene>
    <name evidence="8" type="ORF">HH213_14415</name>
</gene>
<dbReference type="Proteomes" id="UP000503117">
    <property type="component" value="Chromosome"/>
</dbReference>
<dbReference type="Pfam" id="PF07690">
    <property type="entry name" value="MFS_1"/>
    <property type="match status" value="1"/>
</dbReference>
<feature type="transmembrane region" description="Helical" evidence="6">
    <location>
        <begin position="442"/>
        <end position="464"/>
    </location>
</feature>
<organism evidence="8 9">
    <name type="scientific">Duganella dendranthematis</name>
    <dbReference type="NCBI Taxonomy" id="2728021"/>
    <lineage>
        <taxon>Bacteria</taxon>
        <taxon>Pseudomonadati</taxon>
        <taxon>Pseudomonadota</taxon>
        <taxon>Betaproteobacteria</taxon>
        <taxon>Burkholderiales</taxon>
        <taxon>Oxalobacteraceae</taxon>
        <taxon>Telluria group</taxon>
        <taxon>Duganella</taxon>
    </lineage>
</organism>
<evidence type="ECO:0000313" key="9">
    <source>
        <dbReference type="Proteomes" id="UP000503117"/>
    </source>
</evidence>
<name>A0ABX6ME89_9BURK</name>
<dbReference type="PANTHER" id="PTHR43791:SF36">
    <property type="entry name" value="TRANSPORTER, PUTATIVE (AFU_ORTHOLOGUE AFUA_6G08340)-RELATED"/>
    <property type="match status" value="1"/>
</dbReference>
<evidence type="ECO:0000256" key="4">
    <source>
        <dbReference type="ARBA" id="ARBA00022989"/>
    </source>
</evidence>
<accession>A0ABX6ME89</accession>
<dbReference type="InterPro" id="IPR000849">
    <property type="entry name" value="Sugar_P_transporter"/>
</dbReference>